<proteinExistence type="inferred from homology"/>
<dbReference type="OrthoDB" id="2163395at2759"/>
<evidence type="ECO:0000313" key="4">
    <source>
        <dbReference type="Proteomes" id="UP001046870"/>
    </source>
</evidence>
<feature type="compositionally biased region" description="Basic and acidic residues" evidence="2">
    <location>
        <begin position="197"/>
        <end position="207"/>
    </location>
</feature>
<comment type="similarity">
    <text evidence="1">Belongs to the CFAP97 family.</text>
</comment>
<evidence type="ECO:0000313" key="3">
    <source>
        <dbReference type="EMBL" id="KAG7467089.1"/>
    </source>
</evidence>
<dbReference type="Pfam" id="PF13879">
    <property type="entry name" value="Hmw_CFAP97"/>
    <property type="match status" value="1"/>
</dbReference>
<name>A0A9D3PRX0_MEGAT</name>
<dbReference type="InterPro" id="IPR029488">
    <property type="entry name" value="Hmw/CFAP97"/>
</dbReference>
<dbReference type="Proteomes" id="UP001046870">
    <property type="component" value="Chromosome 12"/>
</dbReference>
<accession>A0A9D3PRX0</accession>
<dbReference type="PANTHER" id="PTHR33768:SF7">
    <property type="entry name" value="CFAP97 DOMAIN CONTAINING 2"/>
    <property type="match status" value="1"/>
</dbReference>
<protein>
    <recommendedName>
        <fullName evidence="5">Cilia- and flagella-associated protein 97</fullName>
    </recommendedName>
</protein>
<dbReference type="EMBL" id="JAFDVH010000012">
    <property type="protein sequence ID" value="KAG7467089.1"/>
    <property type="molecule type" value="Genomic_DNA"/>
</dbReference>
<dbReference type="PANTHER" id="PTHR33768">
    <property type="entry name" value="MIP11318P"/>
    <property type="match status" value="1"/>
</dbReference>
<dbReference type="InterPro" id="IPR038792">
    <property type="entry name" value="CFAP97D1/2"/>
</dbReference>
<comment type="caution">
    <text evidence="3">The sequence shown here is derived from an EMBL/GenBank/DDBJ whole genome shotgun (WGS) entry which is preliminary data.</text>
</comment>
<organism evidence="3 4">
    <name type="scientific">Megalops atlanticus</name>
    <name type="common">Tarpon</name>
    <name type="synonym">Clupea gigantea</name>
    <dbReference type="NCBI Taxonomy" id="7932"/>
    <lineage>
        <taxon>Eukaryota</taxon>
        <taxon>Metazoa</taxon>
        <taxon>Chordata</taxon>
        <taxon>Craniata</taxon>
        <taxon>Vertebrata</taxon>
        <taxon>Euteleostomi</taxon>
        <taxon>Actinopterygii</taxon>
        <taxon>Neopterygii</taxon>
        <taxon>Teleostei</taxon>
        <taxon>Elopiformes</taxon>
        <taxon>Megalopidae</taxon>
        <taxon>Megalops</taxon>
    </lineage>
</organism>
<evidence type="ECO:0000256" key="2">
    <source>
        <dbReference type="SAM" id="MobiDB-lite"/>
    </source>
</evidence>
<keyword evidence="4" id="KW-1185">Reference proteome</keyword>
<dbReference type="AlphaFoldDB" id="A0A9D3PRX0"/>
<evidence type="ECO:0008006" key="5">
    <source>
        <dbReference type="Google" id="ProtNLM"/>
    </source>
</evidence>
<reference evidence="3" key="1">
    <citation type="submission" date="2021-01" db="EMBL/GenBank/DDBJ databases">
        <authorList>
            <person name="Zahm M."/>
            <person name="Roques C."/>
            <person name="Cabau C."/>
            <person name="Klopp C."/>
            <person name="Donnadieu C."/>
            <person name="Jouanno E."/>
            <person name="Lampietro C."/>
            <person name="Louis A."/>
            <person name="Herpin A."/>
            <person name="Echchiki A."/>
            <person name="Berthelot C."/>
            <person name="Parey E."/>
            <person name="Roest-Crollius H."/>
            <person name="Braasch I."/>
            <person name="Postlethwait J."/>
            <person name="Bobe J."/>
            <person name="Montfort J."/>
            <person name="Bouchez O."/>
            <person name="Begum T."/>
            <person name="Mejri S."/>
            <person name="Adams A."/>
            <person name="Chen W.-J."/>
            <person name="Guiguen Y."/>
        </authorList>
    </citation>
    <scope>NUCLEOTIDE SEQUENCE</scope>
    <source>
        <strain evidence="3">YG-15Mar2019-1</strain>
        <tissue evidence="3">Brain</tissue>
    </source>
</reference>
<feature type="compositionally biased region" description="Basic and acidic residues" evidence="2">
    <location>
        <begin position="169"/>
        <end position="187"/>
    </location>
</feature>
<sequence>MQHRAYQPLLPCGNKYLQHKWDKTCYDMHKKKVKSAKPTISTTPPQTYGHLQLKMKKLKLEEERIAIIQRDNDMLLEKISFIMRTTGRIDNRNLYENRSLSSEKRQRELLRVTKENQIILERLSRCGPRYSVQQWQEDWLRTERYMESIARYPRSAALKKAQPKSMKQTAKEGKKEESKKEESHSEEEGQDDDEFVDGNKDVGKTEQEGSSGMHGAEIKTEMKDNDSHKESDQE</sequence>
<gene>
    <name evidence="3" type="ORF">MATL_G00149610</name>
</gene>
<feature type="compositionally biased region" description="Basic and acidic residues" evidence="2">
    <location>
        <begin position="216"/>
        <end position="234"/>
    </location>
</feature>
<feature type="region of interest" description="Disordered" evidence="2">
    <location>
        <begin position="155"/>
        <end position="234"/>
    </location>
</feature>
<evidence type="ECO:0000256" key="1">
    <source>
        <dbReference type="ARBA" id="ARBA00008315"/>
    </source>
</evidence>